<feature type="transmembrane region" description="Helical" evidence="6">
    <location>
        <begin position="6"/>
        <end position="27"/>
    </location>
</feature>
<keyword evidence="5 6" id="KW-0472">Membrane</keyword>
<dbReference type="AlphaFoldDB" id="A0A061H7A9"/>
<evidence type="ECO:0000256" key="4">
    <source>
        <dbReference type="ARBA" id="ARBA00022989"/>
    </source>
</evidence>
<evidence type="ECO:0000256" key="5">
    <source>
        <dbReference type="ARBA" id="ARBA00023136"/>
    </source>
</evidence>
<evidence type="ECO:0000256" key="1">
    <source>
        <dbReference type="ARBA" id="ARBA00004141"/>
    </source>
</evidence>
<name>A0A061H7A9_9BASI</name>
<dbReference type="KEGG" id="pfp:PFL1_04181"/>
<dbReference type="OrthoDB" id="2556521at2759"/>
<accession>A0A061H7A9</accession>
<dbReference type="GeneID" id="19318288"/>
<dbReference type="Pfam" id="PF04148">
    <property type="entry name" value="Erv26"/>
    <property type="match status" value="1"/>
</dbReference>
<dbReference type="GO" id="GO:0000139">
    <property type="term" value="C:Golgi membrane"/>
    <property type="evidence" value="ECO:0007669"/>
    <property type="project" value="TreeGrafter"/>
</dbReference>
<dbReference type="EMBL" id="KE361635">
    <property type="protein sequence ID" value="EPQ28354.1"/>
    <property type="molecule type" value="Genomic_DNA"/>
</dbReference>
<dbReference type="PANTHER" id="PTHR13144">
    <property type="entry name" value="TEX261 PROTEIN"/>
    <property type="match status" value="1"/>
</dbReference>
<comment type="subcellular location">
    <subcellularLocation>
        <location evidence="1">Membrane</location>
        <topology evidence="1">Multi-pass membrane protein</topology>
    </subcellularLocation>
</comment>
<sequence>MLLSLFSYAFALASVVALLFCVALGLLRLCQFIEAHSSQSRRIGLRLLYASLSVQVGIVVLDSVPLWPLLPSLAAGALHLHSLSRPSWPFAAAPTNGRDRRQGAWPWSWVAPTLSVVLPLASHMMLTRHHNLVSHTWHRHRYDHARRQRLPGGRLDWDVEPEVPREREMKVVELIAVLGFCVWTVPIWRFLGSCAAIEWGLSS</sequence>
<dbReference type="GO" id="GO:0006888">
    <property type="term" value="P:endoplasmic reticulum to Golgi vesicle-mediated transport"/>
    <property type="evidence" value="ECO:0007669"/>
    <property type="project" value="InterPro"/>
</dbReference>
<dbReference type="GO" id="GO:0097020">
    <property type="term" value="F:COPII receptor activity"/>
    <property type="evidence" value="ECO:0007669"/>
    <property type="project" value="InterPro"/>
</dbReference>
<reference evidence="7 8" key="1">
    <citation type="journal article" date="2013" name="Plant Cell">
        <title>The transition from a phytopathogenic smut ancestor to an anamorphic biocontrol agent deciphered by comparative whole-genome analysis.</title>
        <authorList>
            <person name="Lefebvre F."/>
            <person name="Joly D.L."/>
            <person name="Labbe C."/>
            <person name="Teichmann B."/>
            <person name="Linning R."/>
            <person name="Belzile F."/>
            <person name="Bakkeren G."/>
            <person name="Belanger R.R."/>
        </authorList>
    </citation>
    <scope>NUCLEOTIDE SEQUENCE [LARGE SCALE GENOMIC DNA]</scope>
    <source>
        <strain evidence="7 8">PF-1</strain>
    </source>
</reference>
<keyword evidence="3 6" id="KW-0812">Transmembrane</keyword>
<protein>
    <submittedName>
        <fullName evidence="7">Uncharacterized protein</fullName>
    </submittedName>
</protein>
<dbReference type="eggNOG" id="KOG4136">
    <property type="taxonomic scope" value="Eukaryota"/>
</dbReference>
<dbReference type="GO" id="GO:0030134">
    <property type="term" value="C:COPII-coated ER to Golgi transport vesicle"/>
    <property type="evidence" value="ECO:0007669"/>
    <property type="project" value="TreeGrafter"/>
</dbReference>
<dbReference type="RefSeq" id="XP_007879896.1">
    <property type="nucleotide sequence ID" value="XM_007881705.1"/>
</dbReference>
<organism evidence="7 8">
    <name type="scientific">Pseudozyma flocculosa PF-1</name>
    <dbReference type="NCBI Taxonomy" id="1277687"/>
    <lineage>
        <taxon>Eukaryota</taxon>
        <taxon>Fungi</taxon>
        <taxon>Dikarya</taxon>
        <taxon>Basidiomycota</taxon>
        <taxon>Ustilaginomycotina</taxon>
        <taxon>Ustilaginomycetes</taxon>
        <taxon>Ustilaginales</taxon>
        <taxon>Ustilaginaceae</taxon>
        <taxon>Pseudozyma</taxon>
    </lineage>
</organism>
<dbReference type="GO" id="GO:0005789">
    <property type="term" value="C:endoplasmic reticulum membrane"/>
    <property type="evidence" value="ECO:0007669"/>
    <property type="project" value="TreeGrafter"/>
</dbReference>
<dbReference type="InterPro" id="IPR007277">
    <property type="entry name" value="Svp26/Tex261"/>
</dbReference>
<keyword evidence="4 6" id="KW-1133">Transmembrane helix</keyword>
<dbReference type="Proteomes" id="UP000053664">
    <property type="component" value="Unassembled WGS sequence"/>
</dbReference>
<dbReference type="HOGENOM" id="CLU_1332798_0_0_1"/>
<evidence type="ECO:0000256" key="2">
    <source>
        <dbReference type="ARBA" id="ARBA00008096"/>
    </source>
</evidence>
<evidence type="ECO:0000313" key="7">
    <source>
        <dbReference type="EMBL" id="EPQ28354.1"/>
    </source>
</evidence>
<feature type="transmembrane region" description="Helical" evidence="6">
    <location>
        <begin position="47"/>
        <end position="70"/>
    </location>
</feature>
<comment type="similarity">
    <text evidence="2">Belongs to the SVP26 family.</text>
</comment>
<evidence type="ECO:0000256" key="3">
    <source>
        <dbReference type="ARBA" id="ARBA00022692"/>
    </source>
</evidence>
<evidence type="ECO:0000313" key="8">
    <source>
        <dbReference type="Proteomes" id="UP000053664"/>
    </source>
</evidence>
<proteinExistence type="inferred from homology"/>
<dbReference type="PANTHER" id="PTHR13144:SF0">
    <property type="entry name" value="PROTEIN TEX261"/>
    <property type="match status" value="1"/>
</dbReference>
<evidence type="ECO:0000256" key="6">
    <source>
        <dbReference type="SAM" id="Phobius"/>
    </source>
</evidence>
<gene>
    <name evidence="7" type="ORF">PFL1_04181</name>
</gene>